<dbReference type="CDD" id="cd00707">
    <property type="entry name" value="Pancreat_lipase_like"/>
    <property type="match status" value="1"/>
</dbReference>
<gene>
    <name evidence="6" type="ORF">BINO364_LOCUS10371</name>
</gene>
<dbReference type="GO" id="GO:0017171">
    <property type="term" value="F:serine hydrolase activity"/>
    <property type="evidence" value="ECO:0007669"/>
    <property type="project" value="TreeGrafter"/>
</dbReference>
<feature type="non-terminal residue" evidence="6">
    <location>
        <position position="590"/>
    </location>
</feature>
<dbReference type="GO" id="GO:0016042">
    <property type="term" value="P:lipid catabolic process"/>
    <property type="evidence" value="ECO:0007669"/>
    <property type="project" value="TreeGrafter"/>
</dbReference>
<organism evidence="6 7">
    <name type="scientific">Brenthis ino</name>
    <name type="common">lesser marbled fritillary</name>
    <dbReference type="NCBI Taxonomy" id="405034"/>
    <lineage>
        <taxon>Eukaryota</taxon>
        <taxon>Metazoa</taxon>
        <taxon>Ecdysozoa</taxon>
        <taxon>Arthropoda</taxon>
        <taxon>Hexapoda</taxon>
        <taxon>Insecta</taxon>
        <taxon>Pterygota</taxon>
        <taxon>Neoptera</taxon>
        <taxon>Endopterygota</taxon>
        <taxon>Lepidoptera</taxon>
        <taxon>Glossata</taxon>
        <taxon>Ditrysia</taxon>
        <taxon>Papilionoidea</taxon>
        <taxon>Nymphalidae</taxon>
        <taxon>Heliconiinae</taxon>
        <taxon>Argynnini</taxon>
        <taxon>Brenthis</taxon>
    </lineage>
</organism>
<evidence type="ECO:0000259" key="5">
    <source>
        <dbReference type="Pfam" id="PF00151"/>
    </source>
</evidence>
<keyword evidence="7" id="KW-1185">Reference proteome</keyword>
<proteinExistence type="inferred from homology"/>
<feature type="domain" description="Lipase" evidence="5">
    <location>
        <begin position="13"/>
        <end position="252"/>
    </location>
</feature>
<evidence type="ECO:0000313" key="6">
    <source>
        <dbReference type="EMBL" id="CAH0724692.1"/>
    </source>
</evidence>
<dbReference type="PANTHER" id="PTHR11610:SF150">
    <property type="entry name" value="FI01825P-RELATED"/>
    <property type="match status" value="1"/>
</dbReference>
<sequence>MCSGLVCCSCRNNPSVSQALLPSLASIMSSTFQRSRRTVFTIHNYDSSVTGNFNAFVVPAHLTAEDVNVIAVDWSRGATSYTFGLSNIPQVGNVVAQFINILNDDFGYSPENIRIVGHGLGAHAAGIAARAVNGNIPRVIGLDPSLPGWTHHPDKLSENAARLVEVLHTTAGIYGYDRPLGHVDFYANGGINQIGCGSDISCSHTYAYVYYAESITAESNNGNKFIGTACESYQEATALQCSGARDATFGGTDDNTSASGIYVFLTNASPPFARASTQILNDEEPRYQYAPDSDGQIHLVDSLTSISDFVNIASRYNPSVSNVYHLFTRQNPSLSQPIFINNPDLLSITNYNSTRRTVVLIHGWRNSAVSSFNNVLVPALLAAEDLNVIVLDWSSGASSIDYREVNRNCILSGIAVANFIQWLNEQSGSTLEQYHIIGHGVGGHQAGIVGRNLDRKVAYITGLDPALIGWVNSIFRFRPSDGLYTEVIHTNYGINGYLAALAHVDFYPNGGLSMPGCDSNMCDHERSFYYMAESITSGGFTGTQCANYYAAILGWCNLPGRLQMGGLLPKTGESGVYLVETNSAPPFSRG</sequence>
<dbReference type="AlphaFoldDB" id="A0A8J9W2Z1"/>
<dbReference type="Pfam" id="PF00151">
    <property type="entry name" value="Lipase"/>
    <property type="match status" value="2"/>
</dbReference>
<keyword evidence="3" id="KW-0964">Secreted</keyword>
<dbReference type="EMBL" id="OV170224">
    <property type="protein sequence ID" value="CAH0724692.1"/>
    <property type="molecule type" value="Genomic_DNA"/>
</dbReference>
<dbReference type="Gene3D" id="3.40.50.1820">
    <property type="entry name" value="alpha/beta hydrolase"/>
    <property type="match status" value="2"/>
</dbReference>
<dbReference type="GO" id="GO:0005615">
    <property type="term" value="C:extracellular space"/>
    <property type="evidence" value="ECO:0007669"/>
    <property type="project" value="TreeGrafter"/>
</dbReference>
<comment type="subcellular location">
    <subcellularLocation>
        <location evidence="1">Secreted</location>
    </subcellularLocation>
</comment>
<dbReference type="SUPFAM" id="SSF53474">
    <property type="entry name" value="alpha/beta-Hydrolases"/>
    <property type="match status" value="2"/>
</dbReference>
<evidence type="ECO:0000256" key="4">
    <source>
        <dbReference type="RuleBase" id="RU004262"/>
    </source>
</evidence>
<dbReference type="OrthoDB" id="199913at2759"/>
<evidence type="ECO:0000256" key="2">
    <source>
        <dbReference type="ARBA" id="ARBA00010701"/>
    </source>
</evidence>
<evidence type="ECO:0000256" key="1">
    <source>
        <dbReference type="ARBA" id="ARBA00004613"/>
    </source>
</evidence>
<dbReference type="PANTHER" id="PTHR11610">
    <property type="entry name" value="LIPASE"/>
    <property type="match status" value="1"/>
</dbReference>
<dbReference type="InterPro" id="IPR000734">
    <property type="entry name" value="TAG_lipase"/>
</dbReference>
<evidence type="ECO:0000313" key="7">
    <source>
        <dbReference type="Proteomes" id="UP000838878"/>
    </source>
</evidence>
<name>A0A8J9W2Z1_9NEOP</name>
<evidence type="ECO:0000256" key="3">
    <source>
        <dbReference type="ARBA" id="ARBA00022525"/>
    </source>
</evidence>
<dbReference type="InterPro" id="IPR033906">
    <property type="entry name" value="Lipase_N"/>
</dbReference>
<dbReference type="PRINTS" id="PR00821">
    <property type="entry name" value="TAGLIPASE"/>
</dbReference>
<dbReference type="InterPro" id="IPR013818">
    <property type="entry name" value="Lipase"/>
</dbReference>
<protein>
    <recommendedName>
        <fullName evidence="5">Lipase domain-containing protein</fullName>
    </recommendedName>
</protein>
<dbReference type="Proteomes" id="UP000838878">
    <property type="component" value="Chromosome 4"/>
</dbReference>
<feature type="domain" description="Lipase" evidence="5">
    <location>
        <begin position="323"/>
        <end position="554"/>
    </location>
</feature>
<reference evidence="6" key="1">
    <citation type="submission" date="2021-12" db="EMBL/GenBank/DDBJ databases">
        <authorList>
            <person name="Martin H S."/>
        </authorList>
    </citation>
    <scope>NUCLEOTIDE SEQUENCE</scope>
</reference>
<comment type="similarity">
    <text evidence="2 4">Belongs to the AB hydrolase superfamily. Lipase family.</text>
</comment>
<accession>A0A8J9W2Z1</accession>
<dbReference type="GO" id="GO:0016298">
    <property type="term" value="F:lipase activity"/>
    <property type="evidence" value="ECO:0007669"/>
    <property type="project" value="InterPro"/>
</dbReference>
<dbReference type="InterPro" id="IPR029058">
    <property type="entry name" value="AB_hydrolase_fold"/>
</dbReference>